<dbReference type="STRING" id="158441.A0A226DBM2"/>
<dbReference type="PROSITE" id="PS50011">
    <property type="entry name" value="PROTEIN_KINASE_DOM"/>
    <property type="match status" value="1"/>
</dbReference>
<evidence type="ECO:0000256" key="3">
    <source>
        <dbReference type="ARBA" id="ARBA00022777"/>
    </source>
</evidence>
<dbReference type="AlphaFoldDB" id="A0A226DBM2"/>
<dbReference type="CDD" id="cd00180">
    <property type="entry name" value="PKc"/>
    <property type="match status" value="1"/>
</dbReference>
<name>A0A226DBM2_FOLCA</name>
<evidence type="ECO:0000256" key="4">
    <source>
        <dbReference type="ARBA" id="ARBA00022840"/>
    </source>
</evidence>
<evidence type="ECO:0000313" key="7">
    <source>
        <dbReference type="Proteomes" id="UP000198287"/>
    </source>
</evidence>
<dbReference type="GO" id="GO:0005524">
    <property type="term" value="F:ATP binding"/>
    <property type="evidence" value="ECO:0007669"/>
    <property type="project" value="UniProtKB-KW"/>
</dbReference>
<organism evidence="6 7">
    <name type="scientific">Folsomia candida</name>
    <name type="common">Springtail</name>
    <dbReference type="NCBI Taxonomy" id="158441"/>
    <lineage>
        <taxon>Eukaryota</taxon>
        <taxon>Metazoa</taxon>
        <taxon>Ecdysozoa</taxon>
        <taxon>Arthropoda</taxon>
        <taxon>Hexapoda</taxon>
        <taxon>Collembola</taxon>
        <taxon>Entomobryomorpha</taxon>
        <taxon>Isotomoidea</taxon>
        <taxon>Isotomidae</taxon>
        <taxon>Proisotominae</taxon>
        <taxon>Folsomia</taxon>
    </lineage>
</organism>
<evidence type="ECO:0000259" key="5">
    <source>
        <dbReference type="PROSITE" id="PS50011"/>
    </source>
</evidence>
<dbReference type="GO" id="GO:0005737">
    <property type="term" value="C:cytoplasm"/>
    <property type="evidence" value="ECO:0007669"/>
    <property type="project" value="TreeGrafter"/>
</dbReference>
<comment type="caution">
    <text evidence="6">The sequence shown here is derived from an EMBL/GenBank/DDBJ whole genome shotgun (WGS) entry which is preliminary data.</text>
</comment>
<feature type="domain" description="Protein kinase" evidence="5">
    <location>
        <begin position="22"/>
        <end position="328"/>
    </location>
</feature>
<dbReference type="InterPro" id="IPR011050">
    <property type="entry name" value="Pectin_lyase_fold/virulence"/>
</dbReference>
<proteinExistence type="predicted"/>
<dbReference type="Pfam" id="PF00069">
    <property type="entry name" value="Pkinase"/>
    <property type="match status" value="1"/>
</dbReference>
<dbReference type="Gene3D" id="2.160.20.10">
    <property type="entry name" value="Single-stranded right-handed beta-helix, Pectin lyase-like"/>
    <property type="match status" value="1"/>
</dbReference>
<evidence type="ECO:0000313" key="6">
    <source>
        <dbReference type="EMBL" id="OXA42308.1"/>
    </source>
</evidence>
<dbReference type="GO" id="GO:0004672">
    <property type="term" value="F:protein kinase activity"/>
    <property type="evidence" value="ECO:0007669"/>
    <property type="project" value="InterPro"/>
</dbReference>
<dbReference type="InterPro" id="IPR006626">
    <property type="entry name" value="PbH1"/>
</dbReference>
<keyword evidence="3 6" id="KW-0418">Kinase</keyword>
<dbReference type="SMART" id="SM00710">
    <property type="entry name" value="PbH1"/>
    <property type="match status" value="3"/>
</dbReference>
<keyword evidence="1" id="KW-0808">Transferase</keyword>
<evidence type="ECO:0000256" key="2">
    <source>
        <dbReference type="ARBA" id="ARBA00022741"/>
    </source>
</evidence>
<dbReference type="Gene3D" id="1.10.510.10">
    <property type="entry name" value="Transferase(Phosphotransferase) domain 1"/>
    <property type="match status" value="1"/>
</dbReference>
<accession>A0A226DBM2</accession>
<dbReference type="PANTHER" id="PTHR11042">
    <property type="entry name" value="EUKARYOTIC TRANSLATION INITIATION FACTOR 2-ALPHA KINASE EIF2-ALPHA KINASE -RELATED"/>
    <property type="match status" value="1"/>
</dbReference>
<keyword evidence="4" id="KW-0067">ATP-binding</keyword>
<protein>
    <submittedName>
        <fullName evidence="6">Serine/threonine-protein kinase 35</fullName>
    </submittedName>
</protein>
<dbReference type="Proteomes" id="UP000198287">
    <property type="component" value="Unassembled WGS sequence"/>
</dbReference>
<keyword evidence="2" id="KW-0547">Nucleotide-binding</keyword>
<dbReference type="InterPro" id="IPR012334">
    <property type="entry name" value="Pectin_lyas_fold"/>
</dbReference>
<dbReference type="SUPFAM" id="SSF56112">
    <property type="entry name" value="Protein kinase-like (PK-like)"/>
    <property type="match status" value="1"/>
</dbReference>
<dbReference type="Gene3D" id="3.30.200.20">
    <property type="entry name" value="Phosphorylase Kinase, domain 1"/>
    <property type="match status" value="1"/>
</dbReference>
<reference evidence="6 7" key="1">
    <citation type="submission" date="2015-12" db="EMBL/GenBank/DDBJ databases">
        <title>The genome of Folsomia candida.</title>
        <authorList>
            <person name="Faddeeva A."/>
            <person name="Derks M.F."/>
            <person name="Anvar Y."/>
            <person name="Smit S."/>
            <person name="Van Straalen N."/>
            <person name="Roelofs D."/>
        </authorList>
    </citation>
    <scope>NUCLEOTIDE SEQUENCE [LARGE SCALE GENOMIC DNA]</scope>
    <source>
        <strain evidence="6 7">VU population</strain>
        <tissue evidence="6">Whole body</tissue>
    </source>
</reference>
<dbReference type="InterPro" id="IPR000719">
    <property type="entry name" value="Prot_kinase_dom"/>
</dbReference>
<dbReference type="InterPro" id="IPR011009">
    <property type="entry name" value="Kinase-like_dom_sf"/>
</dbReference>
<dbReference type="EMBL" id="LNIX01000026">
    <property type="protein sequence ID" value="OXA42308.1"/>
    <property type="molecule type" value="Genomic_DNA"/>
</dbReference>
<dbReference type="GO" id="GO:0005634">
    <property type="term" value="C:nucleus"/>
    <property type="evidence" value="ECO:0007669"/>
    <property type="project" value="TreeGrafter"/>
</dbReference>
<sequence>MLGKLLSKKMEGTPDPHFLASLKNHSLIGYGSYGVVAKTVYPTVHNPKIMKQVATKFLFLSDTLKVNEHEGILQEFNKLTSLSHPNLVERQHLAGKQFTATEVAHLMKRFSSEDQSSKLWYVVEAKNAKRIAGITMVMDLYGENLQQWVNQVPERIDRRVEFTQVQVCLDVSNGLKYLHEQKILHRNLKPKNILFSEAGFKLPMKLGDFGFPALPPIRPSKSQTTKHTINLDYTAPGSLSRTYTPQDDLFSLGLIIWETVQLLKFVERKNLFDRLVNGRDENLVNDNKVMPKVRELVVGLVVNKSMNFEQALRIIGNWQVAQNVDEFQYCLDHVTAGGVIQLVDVVYEGNFVLEKDNVRIFVLEGRGGKPVIKGQIGRSAACLEISSDNCSISGIKVVGNEGTTGIFLKGSRNTVQDVELSGGSSYGVRSEGVENKLENLTISDYSDIGIQISGGNSVVNKIKLENITSHGIYVYSDNSTVSNVTCSNAKNGIEVLGSSNKFGNIKLDKNSGKERFSGVKLYKNAHDTTIENLTCSGYLREKGDWGLEIESLNTTVNNSGCGPIRLKRRDVTLTNVDGGEVIQVGEDVVNVKLINCRAEKLVSKTEVKTTDCKFREVSQ</sequence>
<keyword evidence="7" id="KW-1185">Reference proteome</keyword>
<dbReference type="SUPFAM" id="SSF51126">
    <property type="entry name" value="Pectin lyase-like"/>
    <property type="match status" value="1"/>
</dbReference>
<evidence type="ECO:0000256" key="1">
    <source>
        <dbReference type="ARBA" id="ARBA00022679"/>
    </source>
</evidence>
<dbReference type="InterPro" id="IPR050339">
    <property type="entry name" value="CC_SR_Kinase"/>
</dbReference>
<gene>
    <name evidence="6" type="ORF">Fcan01_22928</name>
</gene>